<evidence type="ECO:0000256" key="9">
    <source>
        <dbReference type="RuleBase" id="RU363032"/>
    </source>
</evidence>
<reference evidence="11 12" key="1">
    <citation type="submission" date="2013-11" db="EMBL/GenBank/DDBJ databases">
        <title>Complete genome sequence of Rhizobium gallicum bv. gallicum R602.</title>
        <authorList>
            <person name="Bustos P."/>
            <person name="Santamaria R.I."/>
            <person name="Lozano L."/>
            <person name="Acosta J.L."/>
            <person name="Ormeno-Orrillo E."/>
            <person name="Rogel M.A."/>
            <person name="Romero D."/>
            <person name="Cevallos M.A."/>
            <person name="Martinez-Romero E."/>
            <person name="Gonzalez V."/>
        </authorList>
    </citation>
    <scope>NUCLEOTIDE SEQUENCE [LARGE SCALE GENOMIC DNA]</scope>
    <source>
        <strain evidence="11 12">R602</strain>
        <plasmid evidence="11 12">pRgalR602c</plasmid>
    </source>
</reference>
<dbReference type="PANTHER" id="PTHR30151:SF25">
    <property type="entry name" value="TAURINE TRANSPORT SYSTEM PERMEASE PROTEIN TAUC"/>
    <property type="match status" value="1"/>
</dbReference>
<evidence type="ECO:0000256" key="3">
    <source>
        <dbReference type="ARBA" id="ARBA00022448"/>
    </source>
</evidence>
<keyword evidence="5 9" id="KW-0812">Transmembrane</keyword>
<dbReference type="CDD" id="cd06261">
    <property type="entry name" value="TM_PBP2"/>
    <property type="match status" value="1"/>
</dbReference>
<evidence type="ECO:0000259" key="10">
    <source>
        <dbReference type="PROSITE" id="PS50928"/>
    </source>
</evidence>
<accession>A0A0B4XG22</accession>
<dbReference type="Pfam" id="PF00528">
    <property type="entry name" value="BPD_transp_1"/>
    <property type="match status" value="1"/>
</dbReference>
<evidence type="ECO:0000256" key="4">
    <source>
        <dbReference type="ARBA" id="ARBA00022475"/>
    </source>
</evidence>
<protein>
    <submittedName>
        <fullName evidence="11">Taurine ABC transporter permease protein TauC</fullName>
    </submittedName>
</protein>
<evidence type="ECO:0000256" key="5">
    <source>
        <dbReference type="ARBA" id="ARBA00022692"/>
    </source>
</evidence>
<dbReference type="Gene3D" id="1.10.3720.10">
    <property type="entry name" value="MetI-like"/>
    <property type="match status" value="1"/>
</dbReference>
<dbReference type="InterPro" id="IPR000515">
    <property type="entry name" value="MetI-like"/>
</dbReference>
<keyword evidence="7 9" id="KW-0472">Membrane</keyword>
<keyword evidence="3 9" id="KW-0813">Transport</keyword>
<keyword evidence="4" id="KW-1003">Cell membrane</keyword>
<dbReference type="InterPro" id="IPR035906">
    <property type="entry name" value="MetI-like_sf"/>
</dbReference>
<dbReference type="PROSITE" id="PS50928">
    <property type="entry name" value="ABC_TM1"/>
    <property type="match status" value="1"/>
</dbReference>
<dbReference type="SUPFAM" id="SSF161098">
    <property type="entry name" value="MetI-like"/>
    <property type="match status" value="1"/>
</dbReference>
<dbReference type="HOGENOM" id="CLU_046113_1_0_5"/>
<evidence type="ECO:0000313" key="11">
    <source>
        <dbReference type="EMBL" id="AJD46021.1"/>
    </source>
</evidence>
<geneLocation type="plasmid" evidence="11 12">
    <name>pRgalR602c</name>
</geneLocation>
<evidence type="ECO:0000256" key="7">
    <source>
        <dbReference type="ARBA" id="ARBA00023136"/>
    </source>
</evidence>
<dbReference type="AlphaFoldDB" id="A0A0B4XG22"/>
<comment type="similarity">
    <text evidence="2 9">Belongs to the binding-protein-dependent transport system permease family.</text>
</comment>
<feature type="domain" description="ABC transmembrane type-1" evidence="10">
    <location>
        <begin position="90"/>
        <end position="277"/>
    </location>
</feature>
<evidence type="ECO:0000256" key="2">
    <source>
        <dbReference type="ARBA" id="ARBA00009306"/>
    </source>
</evidence>
<dbReference type="FunFam" id="1.10.3720.10:FF:000003">
    <property type="entry name" value="Aliphatic sulfonate ABC transporter permease"/>
    <property type="match status" value="1"/>
</dbReference>
<dbReference type="Proteomes" id="UP000031368">
    <property type="component" value="Plasmid pRgalR602c"/>
</dbReference>
<feature type="transmembrane region" description="Helical" evidence="9">
    <location>
        <begin position="129"/>
        <end position="150"/>
    </location>
</feature>
<evidence type="ECO:0000256" key="6">
    <source>
        <dbReference type="ARBA" id="ARBA00022989"/>
    </source>
</evidence>
<dbReference type="KEGG" id="rga:RGR602_PC01998"/>
<gene>
    <name evidence="11" type="primary">tauC</name>
    <name evidence="11" type="ORF">RGR602_PC01998</name>
</gene>
<keyword evidence="12" id="KW-1185">Reference proteome</keyword>
<keyword evidence="6 9" id="KW-1133">Transmembrane helix</keyword>
<comment type="function">
    <text evidence="8">Probably part of an ABC transporter complex. Probably responsible for the translocation of the substrate across the membrane.</text>
</comment>
<feature type="transmembrane region" description="Helical" evidence="9">
    <location>
        <begin position="219"/>
        <end position="240"/>
    </location>
</feature>
<evidence type="ECO:0000256" key="1">
    <source>
        <dbReference type="ARBA" id="ARBA00004651"/>
    </source>
</evidence>
<feature type="transmembrane region" description="Helical" evidence="9">
    <location>
        <begin position="252"/>
        <end position="273"/>
    </location>
</feature>
<keyword evidence="11" id="KW-0614">Plasmid</keyword>
<name>A0A0B4XG22_9HYPH</name>
<feature type="transmembrane region" description="Helical" evidence="9">
    <location>
        <begin position="94"/>
        <end position="117"/>
    </location>
</feature>
<evidence type="ECO:0000313" key="12">
    <source>
        <dbReference type="Proteomes" id="UP000031368"/>
    </source>
</evidence>
<dbReference type="GO" id="GO:0010438">
    <property type="term" value="P:cellular response to sulfur starvation"/>
    <property type="evidence" value="ECO:0007669"/>
    <property type="project" value="TreeGrafter"/>
</dbReference>
<dbReference type="RefSeq" id="WP_040116102.1">
    <property type="nucleotide sequence ID" value="NZ_CP006880.1"/>
</dbReference>
<feature type="transmembrane region" description="Helical" evidence="9">
    <location>
        <begin position="33"/>
        <end position="52"/>
    </location>
</feature>
<dbReference type="EMBL" id="CP006880">
    <property type="protein sequence ID" value="AJD46021.1"/>
    <property type="molecule type" value="Genomic_DNA"/>
</dbReference>
<dbReference type="GO" id="GO:0005886">
    <property type="term" value="C:plasma membrane"/>
    <property type="evidence" value="ECO:0007669"/>
    <property type="project" value="UniProtKB-SubCell"/>
</dbReference>
<evidence type="ECO:0000256" key="8">
    <source>
        <dbReference type="ARBA" id="ARBA00056719"/>
    </source>
</evidence>
<proteinExistence type="inferred from homology"/>
<dbReference type="GO" id="GO:0042918">
    <property type="term" value="P:alkanesulfonate transmembrane transport"/>
    <property type="evidence" value="ECO:0007669"/>
    <property type="project" value="UniProtKB-ARBA"/>
</dbReference>
<sequence length="284" mass="30191">MSEVTDTSSLATALASPQVKLVKMASFGVGEQPTVSISITTGVAIVVFWWLVSELGLVPHLFLPRPNEVLTQISAVYRDGYAGASLFEHISASLFRIVVAGIVAVSAGIPLGLLMGLNRWAKGILDTPIEFYWPLPPLSYLPLMIIWLGIGETSKITLLVLAMFAPICLSAQAGVRSLPIERVNAARSLGASRLQLFIDIVLPSALPEILTGVRIAVGIGWGTLVAAELIASTRGIGFMIMSASQFLATDVVFVGIGMIAICAFAFSAAIRFLEALLVPWKGKL</sequence>
<comment type="subcellular location">
    <subcellularLocation>
        <location evidence="1 9">Cell membrane</location>
        <topology evidence="1 9">Multi-pass membrane protein</topology>
    </subcellularLocation>
</comment>
<dbReference type="PANTHER" id="PTHR30151">
    <property type="entry name" value="ALKANE SULFONATE ABC TRANSPORTER-RELATED, MEMBRANE SUBUNIT"/>
    <property type="match status" value="1"/>
</dbReference>
<organism evidence="11 12">
    <name type="scientific">Rhizobium gallicum bv. gallicum R602sp</name>
    <dbReference type="NCBI Taxonomy" id="1041138"/>
    <lineage>
        <taxon>Bacteria</taxon>
        <taxon>Pseudomonadati</taxon>
        <taxon>Pseudomonadota</taxon>
        <taxon>Alphaproteobacteria</taxon>
        <taxon>Hyphomicrobiales</taxon>
        <taxon>Rhizobiaceae</taxon>
        <taxon>Rhizobium/Agrobacterium group</taxon>
        <taxon>Rhizobium</taxon>
    </lineage>
</organism>
<feature type="transmembrane region" description="Helical" evidence="9">
    <location>
        <begin position="156"/>
        <end position="175"/>
    </location>
</feature>